<dbReference type="Pfam" id="PF10294">
    <property type="entry name" value="Methyltransf_16"/>
    <property type="match status" value="1"/>
</dbReference>
<dbReference type="SUPFAM" id="SSF53335">
    <property type="entry name" value="S-adenosyl-L-methionine-dependent methyltransferases"/>
    <property type="match status" value="1"/>
</dbReference>
<feature type="region of interest" description="Disordered" evidence="1">
    <location>
        <begin position="411"/>
        <end position="497"/>
    </location>
</feature>
<dbReference type="Proteomes" id="UP001176521">
    <property type="component" value="Unassembled WGS sequence"/>
</dbReference>
<keyword evidence="3" id="KW-1185">Reference proteome</keyword>
<feature type="compositionally biased region" description="Low complexity" evidence="1">
    <location>
        <begin position="139"/>
        <end position="155"/>
    </location>
</feature>
<organism evidence="2 3">
    <name type="scientific">Tilletia horrida</name>
    <dbReference type="NCBI Taxonomy" id="155126"/>
    <lineage>
        <taxon>Eukaryota</taxon>
        <taxon>Fungi</taxon>
        <taxon>Dikarya</taxon>
        <taxon>Basidiomycota</taxon>
        <taxon>Ustilaginomycotina</taxon>
        <taxon>Exobasidiomycetes</taxon>
        <taxon>Tilletiales</taxon>
        <taxon>Tilletiaceae</taxon>
        <taxon>Tilletia</taxon>
    </lineage>
</organism>
<feature type="region of interest" description="Disordered" evidence="1">
    <location>
        <begin position="114"/>
        <end position="157"/>
    </location>
</feature>
<feature type="compositionally biased region" description="Low complexity" evidence="1">
    <location>
        <begin position="425"/>
        <end position="434"/>
    </location>
</feature>
<dbReference type="InterPro" id="IPR019410">
    <property type="entry name" value="Methyltransf_16"/>
</dbReference>
<evidence type="ECO:0000256" key="1">
    <source>
        <dbReference type="SAM" id="MobiDB-lite"/>
    </source>
</evidence>
<dbReference type="PANTHER" id="PTHR14614">
    <property type="entry name" value="HEPATOCELLULAR CARCINOMA-ASSOCIATED ANTIGEN"/>
    <property type="match status" value="1"/>
</dbReference>
<feature type="compositionally biased region" description="Low complexity" evidence="1">
    <location>
        <begin position="450"/>
        <end position="460"/>
    </location>
</feature>
<dbReference type="GO" id="GO:0008757">
    <property type="term" value="F:S-adenosylmethionine-dependent methyltransferase activity"/>
    <property type="evidence" value="ECO:0007669"/>
    <property type="project" value="UniProtKB-ARBA"/>
</dbReference>
<gene>
    <name evidence="2" type="ORF">OC842_003154</name>
</gene>
<sequence length="497" mass="52389">MTPPSPSRWACRCGRRNLAVQYAARLPPRSLAFHWPAPPLLLAIQPKLEHDLFLSAARGRDAGGLASPAYQRLFLKTLIEKVGDAMAACAHDDPDGELELDEGIMQRYTALLSSPSSSSSANDLTAGPPPPSTIQYLYPSPSSSSSSSRLAGPSSEAEEDDLLADLNCITLHEAGTMISHGTTGLRTWEASLALASHILASSSSASALTSQDERGGAERSLWRTIVRSGARVLELGSGVGMLGVLCAQLQRDHSAAMGPPSSPSPPAQVFMTDVPGQVLDSLQHTIEQNGLGASRLVHVEPLDWLELSHEAASSPPTPTPTPTPAGPLHTWLRSTARPTLVLAADVVFDPELCGPLVQTLRAALEAGRDAEGEGEGESVAYVASTVRNAQTYAVFLAALERHNLDSVKVELSPQRVSIPPPPRPSSSLSSTSSSGGQDRSAPQEEEEDVLPPVSVPVFPSAHDPSRDGTVELLRIRLRASAPTSTSATAAQAVTPMR</sequence>
<protein>
    <recommendedName>
        <fullName evidence="4">FAM86 N-terminal domain-containing protein</fullName>
    </recommendedName>
</protein>
<accession>A0AAN6GC15</accession>
<reference evidence="2" key="1">
    <citation type="journal article" date="2023" name="PhytoFront">
        <title>Draft Genome Resources of Seven Strains of Tilletia horrida, Causal Agent of Kernel Smut of Rice.</title>
        <authorList>
            <person name="Khanal S."/>
            <person name="Antony Babu S."/>
            <person name="Zhou X.G."/>
        </authorList>
    </citation>
    <scope>NUCLEOTIDE SEQUENCE</scope>
    <source>
        <strain evidence="2">TX3</strain>
    </source>
</reference>
<evidence type="ECO:0008006" key="4">
    <source>
        <dbReference type="Google" id="ProtNLM"/>
    </source>
</evidence>
<dbReference type="InterPro" id="IPR029063">
    <property type="entry name" value="SAM-dependent_MTases_sf"/>
</dbReference>
<dbReference type="PANTHER" id="PTHR14614:SF130">
    <property type="entry name" value="PROTEIN-LYSINE N-METHYLTRANSFERASE EEF2KMT"/>
    <property type="match status" value="1"/>
</dbReference>
<proteinExistence type="predicted"/>
<dbReference type="GO" id="GO:0005737">
    <property type="term" value="C:cytoplasm"/>
    <property type="evidence" value="ECO:0007669"/>
    <property type="project" value="TreeGrafter"/>
</dbReference>
<dbReference type="Gene3D" id="3.40.50.150">
    <property type="entry name" value="Vaccinia Virus protein VP39"/>
    <property type="match status" value="1"/>
</dbReference>
<feature type="compositionally biased region" description="Low complexity" evidence="1">
    <location>
        <begin position="479"/>
        <end position="497"/>
    </location>
</feature>
<dbReference type="AlphaFoldDB" id="A0AAN6GC15"/>
<evidence type="ECO:0000313" key="2">
    <source>
        <dbReference type="EMBL" id="KAK0532909.1"/>
    </source>
</evidence>
<name>A0AAN6GC15_9BASI</name>
<evidence type="ECO:0000313" key="3">
    <source>
        <dbReference type="Proteomes" id="UP001176521"/>
    </source>
</evidence>
<comment type="caution">
    <text evidence="2">The sequence shown here is derived from an EMBL/GenBank/DDBJ whole genome shotgun (WGS) entry which is preliminary data.</text>
</comment>
<dbReference type="EMBL" id="JAPDMQ010000149">
    <property type="protein sequence ID" value="KAK0532909.1"/>
    <property type="molecule type" value="Genomic_DNA"/>
</dbReference>